<dbReference type="AlphaFoldDB" id="A0AAX4HTL9"/>
<dbReference type="EMBL" id="CP139487">
    <property type="protein sequence ID" value="WPU66581.1"/>
    <property type="molecule type" value="Genomic_DNA"/>
</dbReference>
<dbReference type="InterPro" id="IPR016039">
    <property type="entry name" value="Thiolase-like"/>
</dbReference>
<name>A0AAX4HTL9_9BACT</name>
<gene>
    <name evidence="1" type="ORF">SOO65_07470</name>
</gene>
<dbReference type="KEGG" id="psti:SOO65_07470"/>
<accession>A0AAX4HTL9</accession>
<keyword evidence="2" id="KW-1185">Reference proteome</keyword>
<dbReference type="Gene3D" id="3.40.47.10">
    <property type="match status" value="1"/>
</dbReference>
<dbReference type="GO" id="GO:0016746">
    <property type="term" value="F:acyltransferase activity"/>
    <property type="evidence" value="ECO:0007669"/>
    <property type="project" value="InterPro"/>
</dbReference>
<evidence type="ECO:0000313" key="2">
    <source>
        <dbReference type="Proteomes" id="UP001324634"/>
    </source>
</evidence>
<proteinExistence type="predicted"/>
<evidence type="ECO:0000313" key="1">
    <source>
        <dbReference type="EMBL" id="WPU66581.1"/>
    </source>
</evidence>
<dbReference type="Proteomes" id="UP001324634">
    <property type="component" value="Chromosome"/>
</dbReference>
<evidence type="ECO:0008006" key="3">
    <source>
        <dbReference type="Google" id="ProtNLM"/>
    </source>
</evidence>
<reference evidence="1 2" key="1">
    <citation type="submission" date="2023-11" db="EMBL/GenBank/DDBJ databases">
        <title>Peredibacter starrii A3.12.</title>
        <authorList>
            <person name="Mitchell R.J."/>
        </authorList>
    </citation>
    <scope>NUCLEOTIDE SEQUENCE [LARGE SCALE GENOMIC DNA]</scope>
    <source>
        <strain evidence="1 2">A3.12</strain>
    </source>
</reference>
<dbReference type="RefSeq" id="WP_321398940.1">
    <property type="nucleotide sequence ID" value="NZ_CP139487.1"/>
</dbReference>
<protein>
    <recommendedName>
        <fullName evidence="3">Acetyl-CoA acetyltransferase</fullName>
    </recommendedName>
</protein>
<organism evidence="1 2">
    <name type="scientific">Peredibacter starrii</name>
    <dbReference type="NCBI Taxonomy" id="28202"/>
    <lineage>
        <taxon>Bacteria</taxon>
        <taxon>Pseudomonadati</taxon>
        <taxon>Bdellovibrionota</taxon>
        <taxon>Bacteriovoracia</taxon>
        <taxon>Bacteriovoracales</taxon>
        <taxon>Bacteriovoracaceae</taxon>
        <taxon>Peredibacter</taxon>
    </lineage>
</organism>
<sequence length="353" mass="39932">MTKTKTFIIAGDRIVDNKGSHNETEKILALAQKKELHITTLEIVNLAKRWEDKLQPLQFKSGASANAAVDKARKLLASKKADVVVIKGTDYLKTGYEKGAREGFMKLYNKKFTPLEGYNDLVPLFLRYHKLSEKDFFEIRDALFNNYAKTWKKINPEGHLPDERWFQPLTKYFRGVDCANPNVDYSGQIVLTNEKTADKLKVPKKKRVQIIGNAFTKLSVDGMESLPKIAPYLHLKRTIDKALKESKTNFASEFLKGRALLDAYTCYPVVPMGLIYRLGLVKNMNEMKELLTKHEVTITGGLNLGKAAWNLTSLNSLIVMRERLMTSKKAHLGLVHGNGSLGNQQGITLLLYK</sequence>